<dbReference type="RefSeq" id="WP_202198479.1">
    <property type="nucleotide sequence ID" value="NZ_BAAATO010000006.1"/>
</dbReference>
<dbReference type="EMBL" id="BNED01000005">
    <property type="protein sequence ID" value="GHI76255.1"/>
    <property type="molecule type" value="Genomic_DNA"/>
</dbReference>
<reference evidence="2" key="1">
    <citation type="submission" date="2023-07" db="EMBL/GenBank/DDBJ databases">
        <title>Whole genome shotgun sequence of Streptomyces spororaveus NBRC 15456.</title>
        <authorList>
            <person name="Komaki H."/>
            <person name="Tamura T."/>
        </authorList>
    </citation>
    <scope>NUCLEOTIDE SEQUENCE [LARGE SCALE GENOMIC DNA]</scope>
    <source>
        <strain evidence="2">NBRC 15456</strain>
    </source>
</reference>
<sequence>MPDAIRAAFIPADAITPDRDIAHGHFAPGDRIVVIKGVDDGILWGDAMTVVTPSWHTPTNEDGWRLRNPDGGARSFVTGHPRYLVHLSTRCPDCLIYQRALQDYLVPRFTDSKPVDVGWYSITELNQLVHVADGRAGSR</sequence>
<proteinExistence type="predicted"/>
<organism evidence="1 2">
    <name type="scientific">Streptomyces spororaveus</name>
    <dbReference type="NCBI Taxonomy" id="284039"/>
    <lineage>
        <taxon>Bacteria</taxon>
        <taxon>Bacillati</taxon>
        <taxon>Actinomycetota</taxon>
        <taxon>Actinomycetes</taxon>
        <taxon>Kitasatosporales</taxon>
        <taxon>Streptomycetaceae</taxon>
        <taxon>Streptomyces</taxon>
    </lineage>
</organism>
<name>A0ABQ3T7C2_9ACTN</name>
<comment type="caution">
    <text evidence="1">The sequence shown here is derived from an EMBL/GenBank/DDBJ whole genome shotgun (WGS) entry which is preliminary data.</text>
</comment>
<keyword evidence="2" id="KW-1185">Reference proteome</keyword>
<protein>
    <submittedName>
        <fullName evidence="1">Uncharacterized protein</fullName>
    </submittedName>
</protein>
<accession>A0ABQ3T7C2</accession>
<evidence type="ECO:0000313" key="1">
    <source>
        <dbReference type="EMBL" id="GHI76255.1"/>
    </source>
</evidence>
<gene>
    <name evidence="1" type="ORF">Sspor_18160</name>
</gene>
<evidence type="ECO:0000313" key="2">
    <source>
        <dbReference type="Proteomes" id="UP000608522"/>
    </source>
</evidence>
<dbReference type="Proteomes" id="UP000608522">
    <property type="component" value="Unassembled WGS sequence"/>
</dbReference>